<dbReference type="RefSeq" id="WP_051879623.1">
    <property type="nucleotide sequence ID" value="NZ_JAKMUV010000006.1"/>
</dbReference>
<dbReference type="Proteomes" id="UP001146505">
    <property type="component" value="Unassembled WGS sequence"/>
</dbReference>
<dbReference type="InterPro" id="IPR023869">
    <property type="entry name" value="tRNA_Adeno_NH3ase_assoc_put"/>
</dbReference>
<sequence>MSTDSDLTFAVSAIRADGQWNLRELPARATESLSDLIAELRASRAEGPVVGLLCVDDDWSVVLRPVPGGVRILLSDATAALDYDIASEALDTLDIDAPSEDEADASDDPWPEGDFDLLEDLGASEQIMSIIFYDDDLYGAEQVLRVADELGFADELADLVGMELEF</sequence>
<dbReference type="AlphaFoldDB" id="A0A9X3M6P2"/>
<keyword evidence="2" id="KW-1185">Reference proteome</keyword>
<protein>
    <submittedName>
        <fullName evidence="1">tRNA adenosine deaminase-associated protein</fullName>
    </submittedName>
</protein>
<evidence type="ECO:0000313" key="1">
    <source>
        <dbReference type="EMBL" id="MCZ9305201.1"/>
    </source>
</evidence>
<organism evidence="1 2">
    <name type="scientific">Corynebacterium macclintockiae</name>
    <dbReference type="NCBI Taxonomy" id="2913501"/>
    <lineage>
        <taxon>Bacteria</taxon>
        <taxon>Bacillati</taxon>
        <taxon>Actinomycetota</taxon>
        <taxon>Actinomycetes</taxon>
        <taxon>Mycobacteriales</taxon>
        <taxon>Corynebacteriaceae</taxon>
        <taxon>Corynebacterium</taxon>
    </lineage>
</organism>
<reference evidence="1" key="1">
    <citation type="submission" date="2022-02" db="EMBL/GenBank/DDBJ databases">
        <title>Corynebacterium sp. from urogenital microbiome.</title>
        <authorList>
            <person name="Cappelli E.A."/>
            <person name="Ribeiro T.G."/>
            <person name="Peixe L."/>
        </authorList>
    </citation>
    <scope>NUCLEOTIDE SEQUENCE</scope>
    <source>
        <strain evidence="1">C9Ua_112</strain>
    </source>
</reference>
<evidence type="ECO:0000313" key="2">
    <source>
        <dbReference type="Proteomes" id="UP001146505"/>
    </source>
</evidence>
<proteinExistence type="predicted"/>
<accession>A0A9X3M6P2</accession>
<dbReference type="GeneID" id="301813221"/>
<dbReference type="NCBIfam" id="TIGR03941">
    <property type="entry name" value="tRNA_deam_assoc"/>
    <property type="match status" value="1"/>
</dbReference>
<name>A0A9X3M6P2_9CORY</name>
<gene>
    <name evidence="1" type="ORF">L8U58_06630</name>
</gene>
<dbReference type="EMBL" id="JAKMUV010000006">
    <property type="protein sequence ID" value="MCZ9305201.1"/>
    <property type="molecule type" value="Genomic_DNA"/>
</dbReference>
<comment type="caution">
    <text evidence="1">The sequence shown here is derived from an EMBL/GenBank/DDBJ whole genome shotgun (WGS) entry which is preliminary data.</text>
</comment>